<accession>A0A8R1U0W8</accession>
<reference evidence="3" key="2">
    <citation type="submission" date="2022-06" db="UniProtKB">
        <authorList>
            <consortium name="EnsemblMetazoa"/>
        </authorList>
    </citation>
    <scope>IDENTIFICATION</scope>
</reference>
<proteinExistence type="predicted"/>
<protein>
    <submittedName>
        <fullName evidence="3">Uncharacterized protein</fullName>
    </submittedName>
</protein>
<dbReference type="EMBL" id="CMVM020000248">
    <property type="status" value="NOT_ANNOTATED_CDS"/>
    <property type="molecule type" value="Genomic_DNA"/>
</dbReference>
<evidence type="ECO:0000256" key="2">
    <source>
        <dbReference type="SAM" id="Phobius"/>
    </source>
</evidence>
<evidence type="ECO:0000313" key="3">
    <source>
        <dbReference type="EnsemblMetazoa" id="OVOC8497.1"/>
    </source>
</evidence>
<organism evidence="3 4">
    <name type="scientific">Onchocerca volvulus</name>
    <dbReference type="NCBI Taxonomy" id="6282"/>
    <lineage>
        <taxon>Eukaryota</taxon>
        <taxon>Metazoa</taxon>
        <taxon>Ecdysozoa</taxon>
        <taxon>Nematoda</taxon>
        <taxon>Chromadorea</taxon>
        <taxon>Rhabditida</taxon>
        <taxon>Spirurina</taxon>
        <taxon>Spiruromorpha</taxon>
        <taxon>Filarioidea</taxon>
        <taxon>Onchocercidae</taxon>
        <taxon>Onchocerca</taxon>
    </lineage>
</organism>
<keyword evidence="2" id="KW-0472">Membrane</keyword>
<evidence type="ECO:0000313" key="4">
    <source>
        <dbReference type="Proteomes" id="UP000024404"/>
    </source>
</evidence>
<keyword evidence="4" id="KW-1185">Reference proteome</keyword>
<reference evidence="4" key="1">
    <citation type="submission" date="2013-10" db="EMBL/GenBank/DDBJ databases">
        <title>Genome sequencing of Onchocerca volvulus.</title>
        <authorList>
            <person name="Cotton J."/>
            <person name="Tsai J."/>
            <person name="Stanley E."/>
            <person name="Tracey A."/>
            <person name="Holroyd N."/>
            <person name="Lustigman S."/>
            <person name="Berriman M."/>
        </authorList>
    </citation>
    <scope>NUCLEOTIDE SEQUENCE</scope>
</reference>
<dbReference type="Proteomes" id="UP000024404">
    <property type="component" value="Unassembled WGS sequence"/>
</dbReference>
<name>A0A8R1U0W8_ONCVO</name>
<keyword evidence="2" id="KW-1133">Transmembrane helix</keyword>
<sequence length="127" mass="14588">MKNEMRISAVISIAMIGVLAVAGIISYVIIKRRRKGVETIETARECEALQKYLETCVEIDQETMDVNPNSRLRQNLSTRSRHQKERSSLPVNSKRIRLNKFQSSEQQMNNIGDEVGLFFDKCKITQN</sequence>
<dbReference type="AlphaFoldDB" id="A0A8R1U0W8"/>
<evidence type="ECO:0000256" key="1">
    <source>
        <dbReference type="SAM" id="MobiDB-lite"/>
    </source>
</evidence>
<feature type="region of interest" description="Disordered" evidence="1">
    <location>
        <begin position="70"/>
        <end position="93"/>
    </location>
</feature>
<dbReference type="EnsemblMetazoa" id="OVOC8497.1">
    <property type="protein sequence ID" value="OVOC8497.1"/>
    <property type="gene ID" value="WBGene00245306"/>
</dbReference>
<feature type="transmembrane region" description="Helical" evidence="2">
    <location>
        <begin position="6"/>
        <end position="30"/>
    </location>
</feature>
<dbReference type="OMA" id="QSTNTHI"/>
<keyword evidence="2" id="KW-0812">Transmembrane</keyword>